<dbReference type="GO" id="GO:0008237">
    <property type="term" value="F:metallopeptidase activity"/>
    <property type="evidence" value="ECO:0007669"/>
    <property type="project" value="UniProtKB-KW"/>
</dbReference>
<dbReference type="Proteomes" id="UP000662747">
    <property type="component" value="Chromosome"/>
</dbReference>
<dbReference type="Pfam" id="PF02517">
    <property type="entry name" value="Rce1-like"/>
    <property type="match status" value="1"/>
</dbReference>
<dbReference type="EMBL" id="CP071090">
    <property type="protein sequence ID" value="QSQ22050.1"/>
    <property type="molecule type" value="Genomic_DNA"/>
</dbReference>
<keyword evidence="1" id="KW-0812">Transmembrane</keyword>
<keyword evidence="3" id="KW-0482">Metalloprotease</keyword>
<feature type="transmembrane region" description="Helical" evidence="1">
    <location>
        <begin position="182"/>
        <end position="212"/>
    </location>
</feature>
<name>A0ABX7NT26_9BACT</name>
<feature type="transmembrane region" description="Helical" evidence="1">
    <location>
        <begin position="81"/>
        <end position="106"/>
    </location>
</feature>
<keyword evidence="4" id="KW-1185">Reference proteome</keyword>
<sequence>MTPPASAAATPSTSRARLAFAWLVLFAAYEAPEGVGGRLLGSATVAAVLMTLFHAVAWGVGRGLGYRNGFRAYALEWRGRALGPALALMLVLKPLSIFVGGALGVLRVQSLEKAPTAGALVLGVLGVAVSTFVPSLAEDIVARGFWFRAWPVAGKGWGYVLLCAVTFELTHVYRLGNGPREWLMLFCTGLAFAAAAARTGSLWGAVGLHWGWNLANGLMDLVLDVNPVGTDGPLLSAATGLVALALVVLLPRGPREETPAPPESAAGI</sequence>
<keyword evidence="1" id="KW-1133">Transmembrane helix</keyword>
<feature type="transmembrane region" description="Helical" evidence="1">
    <location>
        <begin position="39"/>
        <end position="61"/>
    </location>
</feature>
<protein>
    <submittedName>
        <fullName evidence="3">CPBP family intramembrane metalloprotease</fullName>
    </submittedName>
</protein>
<feature type="transmembrane region" description="Helical" evidence="1">
    <location>
        <begin position="118"/>
        <end position="137"/>
    </location>
</feature>
<proteinExistence type="predicted"/>
<reference evidence="3 4" key="1">
    <citation type="submission" date="2021-02" db="EMBL/GenBank/DDBJ databases">
        <title>De Novo genome assembly of isolated myxobacteria.</title>
        <authorList>
            <person name="Stevens D.C."/>
        </authorList>
    </citation>
    <scope>NUCLEOTIDE SEQUENCE [LARGE SCALE GENOMIC DNA]</scope>
    <source>
        <strain evidence="4">SCPEA02</strain>
    </source>
</reference>
<evidence type="ECO:0000256" key="1">
    <source>
        <dbReference type="SAM" id="Phobius"/>
    </source>
</evidence>
<dbReference type="PANTHER" id="PTHR39430:SF1">
    <property type="entry name" value="PROTEASE"/>
    <property type="match status" value="1"/>
</dbReference>
<accession>A0ABX7NT26</accession>
<keyword evidence="3" id="KW-0378">Hydrolase</keyword>
<feature type="domain" description="CAAX prenyl protease 2/Lysostaphin resistance protein A-like" evidence="2">
    <location>
        <begin position="124"/>
        <end position="214"/>
    </location>
</feature>
<dbReference type="PANTHER" id="PTHR39430">
    <property type="entry name" value="MEMBRANE-ASSOCIATED PROTEASE-RELATED"/>
    <property type="match status" value="1"/>
</dbReference>
<keyword evidence="1" id="KW-0472">Membrane</keyword>
<evidence type="ECO:0000313" key="4">
    <source>
        <dbReference type="Proteomes" id="UP000662747"/>
    </source>
</evidence>
<feature type="transmembrane region" description="Helical" evidence="1">
    <location>
        <begin position="232"/>
        <end position="250"/>
    </location>
</feature>
<gene>
    <name evidence="3" type="ORF">JY651_44085</name>
</gene>
<organism evidence="3 4">
    <name type="scientific">Pyxidicoccus parkwayensis</name>
    <dbReference type="NCBI Taxonomy" id="2813578"/>
    <lineage>
        <taxon>Bacteria</taxon>
        <taxon>Pseudomonadati</taxon>
        <taxon>Myxococcota</taxon>
        <taxon>Myxococcia</taxon>
        <taxon>Myxococcales</taxon>
        <taxon>Cystobacterineae</taxon>
        <taxon>Myxococcaceae</taxon>
        <taxon>Pyxidicoccus</taxon>
    </lineage>
</organism>
<keyword evidence="3" id="KW-0645">Protease</keyword>
<dbReference type="InterPro" id="IPR003675">
    <property type="entry name" value="Rce1/LyrA-like_dom"/>
</dbReference>
<evidence type="ECO:0000259" key="2">
    <source>
        <dbReference type="Pfam" id="PF02517"/>
    </source>
</evidence>
<dbReference type="RefSeq" id="WP_206723627.1">
    <property type="nucleotide sequence ID" value="NZ_CP071090.1"/>
</dbReference>
<evidence type="ECO:0000313" key="3">
    <source>
        <dbReference type="EMBL" id="QSQ22050.1"/>
    </source>
</evidence>